<dbReference type="Gene3D" id="1.50.10.140">
    <property type="match status" value="2"/>
</dbReference>
<dbReference type="InterPro" id="IPR010383">
    <property type="entry name" value="Glyco_hydrolase_94_b-supersand"/>
</dbReference>
<dbReference type="CDD" id="cd11753">
    <property type="entry name" value="GH94N_ChvB_NdvB_2_like"/>
    <property type="match status" value="1"/>
</dbReference>
<dbReference type="InterPro" id="IPR037824">
    <property type="entry name" value="GH94N_2_NdvB"/>
</dbReference>
<evidence type="ECO:0000259" key="5">
    <source>
        <dbReference type="Pfam" id="PF17167"/>
    </source>
</evidence>
<dbReference type="SUPFAM" id="SSF48208">
    <property type="entry name" value="Six-hairpin glycosidases"/>
    <property type="match status" value="1"/>
</dbReference>
<evidence type="ECO:0000256" key="2">
    <source>
        <dbReference type="ARBA" id="ARBA00022679"/>
    </source>
</evidence>
<dbReference type="InterPro" id="IPR012341">
    <property type="entry name" value="6hp_glycosidase-like_sf"/>
</dbReference>
<feature type="domain" description="Glycosyl hydrolase 94 supersandwich" evidence="3">
    <location>
        <begin position="538"/>
        <end position="803"/>
    </location>
</feature>
<protein>
    <submittedName>
        <fullName evidence="6">Cyclic beta 1-2 glucan synthetase</fullName>
    </submittedName>
</protein>
<dbReference type="Pfam" id="PF10091">
    <property type="entry name" value="Glycoamylase"/>
    <property type="match status" value="1"/>
</dbReference>
<dbReference type="Proteomes" id="UP000033220">
    <property type="component" value="Chromosome DSM 122"/>
</dbReference>
<dbReference type="SMART" id="SM01068">
    <property type="entry name" value="CBM_X"/>
    <property type="match status" value="2"/>
</dbReference>
<dbReference type="InterPro" id="IPR037018">
    <property type="entry name" value="GH65_N"/>
</dbReference>
<dbReference type="InterPro" id="IPR037820">
    <property type="entry name" value="GH94N_NdvB"/>
</dbReference>
<dbReference type="InterPro" id="IPR011013">
    <property type="entry name" value="Gal_mutarotase_sf_dom"/>
</dbReference>
<dbReference type="STRING" id="1150469.RSPPHO_02599"/>
<reference evidence="6 7" key="1">
    <citation type="submission" date="2012-02" db="EMBL/GenBank/DDBJ databases">
        <title>Shotgun genome sequence of Phaeospirillum photometricum DSM 122.</title>
        <authorList>
            <person name="Duquesne K."/>
            <person name="Sturgis J."/>
        </authorList>
    </citation>
    <scope>NUCLEOTIDE SEQUENCE [LARGE SCALE GENOMIC DNA]</scope>
    <source>
        <strain evidence="7">DSM122</strain>
    </source>
</reference>
<dbReference type="InterPro" id="IPR019282">
    <property type="entry name" value="Glycoamylase-like_cons_dom"/>
</dbReference>
<evidence type="ECO:0000256" key="1">
    <source>
        <dbReference type="ARBA" id="ARBA00022676"/>
    </source>
</evidence>
<dbReference type="HOGENOM" id="CLU_000646_1_0_5"/>
<evidence type="ECO:0000313" key="6">
    <source>
        <dbReference type="EMBL" id="CCG09225.1"/>
    </source>
</evidence>
<dbReference type="InterPro" id="IPR033432">
    <property type="entry name" value="GH94_catalytic"/>
</dbReference>
<evidence type="ECO:0000259" key="4">
    <source>
        <dbReference type="Pfam" id="PF10091"/>
    </source>
</evidence>
<feature type="domain" description="Glycoamylase-like" evidence="4">
    <location>
        <begin position="277"/>
        <end position="482"/>
    </location>
</feature>
<dbReference type="InterPro" id="IPR052047">
    <property type="entry name" value="GH94_Enzymes"/>
</dbReference>
<dbReference type="PANTHER" id="PTHR37469:SF2">
    <property type="entry name" value="CELLOBIONIC ACID PHOSPHORYLASE"/>
    <property type="match status" value="1"/>
</dbReference>
<keyword evidence="1" id="KW-0328">Glycosyltransferase</keyword>
<dbReference type="Pfam" id="PF06165">
    <property type="entry name" value="GH94_b-supersand"/>
    <property type="match status" value="2"/>
</dbReference>
<dbReference type="SUPFAM" id="SSF74650">
    <property type="entry name" value="Galactose mutarotase-like"/>
    <property type="match status" value="2"/>
</dbReference>
<dbReference type="EMBL" id="HE663493">
    <property type="protein sequence ID" value="CCG09225.1"/>
    <property type="molecule type" value="Genomic_DNA"/>
</dbReference>
<dbReference type="GO" id="GO:0016757">
    <property type="term" value="F:glycosyltransferase activity"/>
    <property type="evidence" value="ECO:0007669"/>
    <property type="project" value="UniProtKB-KW"/>
</dbReference>
<name>H6SMU0_PARPM</name>
<proteinExistence type="predicted"/>
<dbReference type="Gene3D" id="2.70.98.40">
    <property type="entry name" value="Glycoside hydrolase, family 65, N-terminal domain"/>
    <property type="match status" value="2"/>
</dbReference>
<dbReference type="InterPro" id="IPR008928">
    <property type="entry name" value="6-hairpin_glycosidase_sf"/>
</dbReference>
<dbReference type="KEGG" id="rpm:RSPPHO_02599"/>
<dbReference type="Pfam" id="PF17167">
    <property type="entry name" value="Glyco_hydro_94"/>
    <property type="match status" value="1"/>
</dbReference>
<dbReference type="PANTHER" id="PTHR37469">
    <property type="entry name" value="CELLOBIONIC ACID PHOSPHORYLASE-RELATED"/>
    <property type="match status" value="1"/>
</dbReference>
<dbReference type="PATRIC" id="fig|1150469.3.peg.2958"/>
<dbReference type="Gene3D" id="2.60.420.10">
    <property type="entry name" value="Maltose phosphorylase, domain 3"/>
    <property type="match status" value="1"/>
</dbReference>
<dbReference type="GO" id="GO:0005975">
    <property type="term" value="P:carbohydrate metabolic process"/>
    <property type="evidence" value="ECO:0007669"/>
    <property type="project" value="InterPro"/>
</dbReference>
<dbReference type="eggNOG" id="COG3459">
    <property type="taxonomic scope" value="Bacteria"/>
</dbReference>
<accession>H6SMU0</accession>
<keyword evidence="2" id="KW-0808">Transferase</keyword>
<keyword evidence="7" id="KW-1185">Reference proteome</keyword>
<dbReference type="GO" id="GO:0030246">
    <property type="term" value="F:carbohydrate binding"/>
    <property type="evidence" value="ECO:0007669"/>
    <property type="project" value="InterPro"/>
</dbReference>
<evidence type="ECO:0000259" key="3">
    <source>
        <dbReference type="Pfam" id="PF06165"/>
    </source>
</evidence>
<dbReference type="CDD" id="cd11756">
    <property type="entry name" value="GH94N_ChvB_NdvB_1_like"/>
    <property type="match status" value="1"/>
</dbReference>
<evidence type="ECO:0000313" key="7">
    <source>
        <dbReference type="Proteomes" id="UP000033220"/>
    </source>
</evidence>
<feature type="domain" description="Glycosyl hydrolase 94 catalytic" evidence="5">
    <location>
        <begin position="1321"/>
        <end position="1745"/>
    </location>
</feature>
<organism evidence="6 7">
    <name type="scientific">Pararhodospirillum photometricum DSM 122</name>
    <dbReference type="NCBI Taxonomy" id="1150469"/>
    <lineage>
        <taxon>Bacteria</taxon>
        <taxon>Pseudomonadati</taxon>
        <taxon>Pseudomonadota</taxon>
        <taxon>Alphaproteobacteria</taxon>
        <taxon>Rhodospirillales</taxon>
        <taxon>Rhodospirillaceae</taxon>
        <taxon>Pararhodospirillum</taxon>
    </lineage>
</organism>
<sequence length="1825" mass="198946">MTVSDNHLPPDNVQESPERVIAHRTSPTNIGLYLLSAASARDFGWAGTTQTIERLEATLATLATLPRYNGHFFNWYDTRDGRVMDPAYVSSVDSGNLAGHLIALANTCEEWTEALLAPEMAQGLRETLSLTREAIETLVAGRRDRVASLTPVLDEMESALRGDIPIDAQLPMLQRLSEKATRAALGLTVPLADTDTSDLLFWVGALSQSVLEQDRDRRLIAQDPEALRGRLRAVAHTARTLAMGMDFTFLFDPKRKLLSIGYSLANSRLDPTCYNLLASEARLASLFAIAKGDIPTRHWFHLGRETAPLGSGFALVSWSGSMFEYLMPSLVMRAPPDSLLERTSRLVVTCQKAYGRALGVPWGISESAYNARDPDLIYQYSAFGVPGLGLKRGLADNVVIAPYATALAAMVDPAAAVANFARLAQIGARGRHGFYEALDYTPLRLSEGEDMAVVHCFMAHHQGMTLVALDNVVHKGRVRLRFHRERMIQSCDLLLQERVPRDVLIPSPSLREGMETAAETLGTPPATRHLGGSPDGPPQVLLLSNGSYAVMISAGGGGYSRWRTLAITRWHEDVTRDDAGSLIFLRNLHTGLGWSACGAGPGSVPDTEEVVFDEDRALFTRRDGALTTSLEVLVSGEDDAEVRRLSVCNSGFTPVEVEITSYAELVLGPAAMDATHPAFAKLFVETAYLPEVEALIATRRSRAPTDPAMWAAHFAVVEGPRVAAVQYESDRARFLGRNRTVATAQALQPGARLSNTTGVVLDPVFALRHRVVVAPGAVACVFFWTLAAPSRPDLLSLIDKHHDHNAFDRAKALAWTQGQIQLHHLGIEGREAADFQRLAAPLLYADPRFRSASQTITTGVGPQSGMWALGISGDLPVVVLTITDIADLAQVRQMLRAHEYWRIKGLAVDLVILNEHASSYRQDLQAAVEGAVRHNLSRPRGDLDPGWGTVYALRTDLMSLPSRALLLSVARVVLGAGQGVLSAWLARRPPPPPRVVVSPRLVPNWRISRGATPPARPVPTPSELEFFNGLGGFDDNGRVYVIHLENGRTTPLPWINVIANPQFGFQVSAEGSGYTWAGNSRENQLTPWSNDPVSDPAGEALYLRDEVSGAFWCPTAQPRRDDGPYTAHHGFGFSRFDHTAHGIATSLVQSVPLAEPVKISRLTLRNLSGLTRHVSVTAYVDWVLGSTRGTSGPFLVTACDEPTGAVLARNPWRLEGADKVAFLDMGGSQTSWTADRTEFLGRHGTMAAPAALTGRAVLSGHCGVGLDPCGAVRREVVLEPGQTLEVVIFLGQGQTLTEARALIMRWRNADLDQIQAEVKAFWDKILGAVQVKSPDRAMDILLNGWLLYQTIACRLWARAAFYQASGAYGFRDQVQDGMALSLAWPEETRRHLLSAASRQFVEGDVQHWWMPDTGLGVRTHISDDRVWLAFAIATYVRTSGDVAVLDEMVPFLDGPALLPGDADACFQPTRADVVASLFEHGARGIDQALSLRGENGLPLIGTGDWNDGMNRVGSAGRGESVWLGWLLCRTLEMFAALADPRDPSRARHWRTEAKALRHALEGAAWDGAWYRRATYDDGSWLGSSDNDECRIDSIAQSWAVLSGVASPARGAVAMESLARHLLRPQDGVALLFEPPFAATLRDPGYIKGYPPGLRENGGQYTHAALWAVLAFARLGDGDKAEALFALLNPIRHALTPEAVERYKVEPYVVAADVYAVAPHIGRGGWTWYTGAAGWMSQAGIEGLLGLRRQGAVLVMRPCLPRSWEEVEITLTIDETRYVVCVERRISNGTHLMTAQLDGRPVPCLGGCFRAPLDQGQHTACLTIHE</sequence>
<gene>
    <name evidence="6" type="ORF">RSPPHO_02599</name>
</gene>
<feature type="domain" description="Glycosyl hydrolase 94 supersandwich" evidence="3">
    <location>
        <begin position="1039"/>
        <end position="1308"/>
    </location>
</feature>
<dbReference type="Gene3D" id="1.50.10.10">
    <property type="match status" value="1"/>
</dbReference>